<dbReference type="PANTHER" id="PTHR22642">
    <property type="entry name" value="IMIDAZOLONEPROPIONASE"/>
    <property type="match status" value="1"/>
</dbReference>
<protein>
    <submittedName>
        <fullName evidence="2">Amidohydrolase family protein</fullName>
    </submittedName>
</protein>
<dbReference type="InterPro" id="IPR032466">
    <property type="entry name" value="Metal_Hydrolase"/>
</dbReference>
<comment type="caution">
    <text evidence="2">The sequence shown here is derived from an EMBL/GenBank/DDBJ whole genome shotgun (WGS) entry which is preliminary data.</text>
</comment>
<evidence type="ECO:0000313" key="3">
    <source>
        <dbReference type="Proteomes" id="UP001172708"/>
    </source>
</evidence>
<dbReference type="Gene3D" id="3.20.20.140">
    <property type="entry name" value="Metal-dependent hydrolases"/>
    <property type="match status" value="1"/>
</dbReference>
<dbReference type="Proteomes" id="UP001172708">
    <property type="component" value="Unassembled WGS sequence"/>
</dbReference>
<dbReference type="Gene3D" id="2.30.40.10">
    <property type="entry name" value="Urease, subunit C, domain 1"/>
    <property type="match status" value="1"/>
</dbReference>
<dbReference type="Pfam" id="PF07969">
    <property type="entry name" value="Amidohydro_3"/>
    <property type="match status" value="1"/>
</dbReference>
<dbReference type="PANTHER" id="PTHR22642:SF2">
    <property type="entry name" value="PROTEIN LONG AFTER FAR-RED 3"/>
    <property type="match status" value="1"/>
</dbReference>
<dbReference type="SUPFAM" id="SSF51338">
    <property type="entry name" value="Composite domain of metallo-dependent hydrolases"/>
    <property type="match status" value="1"/>
</dbReference>
<reference evidence="2" key="1">
    <citation type="submission" date="2023-06" db="EMBL/GenBank/DDBJ databases">
        <title>Egi l300058.</title>
        <authorList>
            <person name="Gao L."/>
            <person name="Fang B.-Z."/>
            <person name="Li W.-J."/>
        </authorList>
    </citation>
    <scope>NUCLEOTIDE SEQUENCE</scope>
    <source>
        <strain evidence="2">EGI L300058</strain>
    </source>
</reference>
<dbReference type="Gene3D" id="3.10.310.70">
    <property type="match status" value="1"/>
</dbReference>
<evidence type="ECO:0000313" key="2">
    <source>
        <dbReference type="EMBL" id="MDN4481738.1"/>
    </source>
</evidence>
<accession>A0ABT8GJX2</accession>
<proteinExistence type="predicted"/>
<evidence type="ECO:0000259" key="1">
    <source>
        <dbReference type="Pfam" id="PF07969"/>
    </source>
</evidence>
<dbReference type="RefSeq" id="WP_301143473.1">
    <property type="nucleotide sequence ID" value="NZ_JAUHQA010000001.1"/>
</dbReference>
<keyword evidence="3" id="KW-1185">Reference proteome</keyword>
<dbReference type="InterPro" id="IPR013108">
    <property type="entry name" value="Amidohydro_3"/>
</dbReference>
<dbReference type="SUPFAM" id="SSF51556">
    <property type="entry name" value="Metallo-dependent hydrolases"/>
    <property type="match status" value="1"/>
</dbReference>
<organism evidence="2 3">
    <name type="scientific">Demequina muriae</name>
    <dbReference type="NCBI Taxonomy" id="3051664"/>
    <lineage>
        <taxon>Bacteria</taxon>
        <taxon>Bacillati</taxon>
        <taxon>Actinomycetota</taxon>
        <taxon>Actinomycetes</taxon>
        <taxon>Micrococcales</taxon>
        <taxon>Demequinaceae</taxon>
        <taxon>Demequina</taxon>
    </lineage>
</organism>
<sequence length="486" mass="52174">MTDLLLRNARLLGRDTPVDIAVRGGTVAGIAPASGAAPSGPAAEVLDLEGRWVTPGLWDHHVHFTQWAIVRRRLDLSGARSAAAAGQIIAARMVAEIEMHEPIIGYGYRDAMWEDEATAEVLDEVAPHRPVVVLSGDMHACWVNTAARDRYGLPDAGVLREDDAFALQMRLEKAAPGDEDLAISEAAVAAASRGVVGIVDLEMAHNLAGWTERMTRGLHALRVHSGFYPAEFDERIEAGWRTGDEVPGTDGLLTIGPLKIITDGSLNTRTAYCHDPYPGRDTRGVLTVSPEESEALLTRTVDHGFTAAVHAIGDAAVTHALDAFERTGAQGTIEHAQLVRHDDLSRFAALGVAASVQPEHLWDDRDPTERIWPDRADRAFPLGALRDAGARLLLGSDAPVAPLDPWRAIAAAVHRSADERAPWHPEHSLTREQALIASAGTLHVAEGGPADLVVLEADPLHCVNSALVRMPVAATLVAGRFTHRTL</sequence>
<gene>
    <name evidence="2" type="ORF">QQX02_12480</name>
</gene>
<dbReference type="InterPro" id="IPR011059">
    <property type="entry name" value="Metal-dep_hydrolase_composite"/>
</dbReference>
<dbReference type="EMBL" id="JAUHQA010000001">
    <property type="protein sequence ID" value="MDN4481738.1"/>
    <property type="molecule type" value="Genomic_DNA"/>
</dbReference>
<name>A0ABT8GJX2_9MICO</name>
<feature type="domain" description="Amidohydrolase 3" evidence="1">
    <location>
        <begin position="44"/>
        <end position="482"/>
    </location>
</feature>